<keyword evidence="2" id="KW-1185">Reference proteome</keyword>
<dbReference type="EMBL" id="SAYW01000001">
    <property type="protein sequence ID" value="RWU09995.1"/>
    <property type="molecule type" value="Genomic_DNA"/>
</dbReference>
<protein>
    <recommendedName>
        <fullName evidence="3">DUF3352 domain-containing protein</fullName>
    </recommendedName>
</protein>
<evidence type="ECO:0008006" key="3">
    <source>
        <dbReference type="Google" id="ProtNLM"/>
    </source>
</evidence>
<proteinExistence type="predicted"/>
<dbReference type="OrthoDB" id="1093345at2"/>
<dbReference type="RefSeq" id="WP_113645491.1">
    <property type="nucleotide sequence ID" value="NZ_QMHN01000001.1"/>
</dbReference>
<evidence type="ECO:0000313" key="1">
    <source>
        <dbReference type="EMBL" id="RWU09995.1"/>
    </source>
</evidence>
<name>A0A443Z0H9_9SPHI</name>
<accession>A0A443Z0H9</accession>
<sequence length="520" mass="59360">MRKIYILLITLVLGVTGMAYLYFSNLDRESSPSDNSLHLVSANAPIIFAFENDKGFYDILAQQNITNDILGTEKSNLLKTLRENVANNAKFNHLIEGEKVIVGFLPTKNNQVDFVIATQTKAKKLDAAMLNQINAAVKQDGSAYHIKFGDSSECYVAIINRSIFLSNSKQALKTLSETKLPNNEFAAYIKQNNRFGKNTLASVYINYKELPSLLKDILNTNLIGELSVFNQQNTYASLSYNFSSDKLLLNGYTEIKDGQNYFKLFVDQKEQKINIDQLFPEQTANYVLFTINDYAVWSKALKDWQKSKKEDEKIAEQLRNIDEKYRIDINQIFPKYFNKQLATIELKSGEKIGIVEIKNGDKLGQLLLDLGSEYAPDIRIFKEPDLLYNYFGEPFKKFERPFYTIIDNHLVVANNASTVQVFLNAYKNDHLLMNTEGYNAFKDQTPSAATIAFYINNKNSNDIFGRNLKPTYYKQYKSEKGVKNYNAFGYQLSADNGKFTSNILLLKNQTKTDTVKLTDN</sequence>
<gene>
    <name evidence="1" type="ORF">DPV69_01235</name>
</gene>
<dbReference type="Proteomes" id="UP000284120">
    <property type="component" value="Unassembled WGS sequence"/>
</dbReference>
<comment type="caution">
    <text evidence="1">The sequence shown here is derived from an EMBL/GenBank/DDBJ whole genome shotgun (WGS) entry which is preliminary data.</text>
</comment>
<dbReference type="AlphaFoldDB" id="A0A443Z0H9"/>
<evidence type="ECO:0000313" key="2">
    <source>
        <dbReference type="Proteomes" id="UP000284120"/>
    </source>
</evidence>
<organism evidence="1 2">
    <name type="scientific">Pedobacter chitinilyticus</name>
    <dbReference type="NCBI Taxonomy" id="2233776"/>
    <lineage>
        <taxon>Bacteria</taxon>
        <taxon>Pseudomonadati</taxon>
        <taxon>Bacteroidota</taxon>
        <taxon>Sphingobacteriia</taxon>
        <taxon>Sphingobacteriales</taxon>
        <taxon>Sphingobacteriaceae</taxon>
        <taxon>Pedobacter</taxon>
    </lineage>
</organism>
<reference evidence="1 2" key="1">
    <citation type="submission" date="2018-06" db="EMBL/GenBank/DDBJ databases">
        <title>Pedobacter endophyticus sp. nov., an endophytic bacterium isolated from a leaf of Triticum aestivum.</title>
        <authorList>
            <person name="Zhang L."/>
        </authorList>
    </citation>
    <scope>NUCLEOTIDE SEQUENCE [LARGE SCALE GENOMIC DNA]</scope>
    <source>
        <strain evidence="1 2">CM134L-2</strain>
    </source>
</reference>